<evidence type="ECO:0000313" key="1">
    <source>
        <dbReference type="EMBL" id="KAF9652774.1"/>
    </source>
</evidence>
<reference evidence="1" key="1">
    <citation type="submission" date="2019-10" db="EMBL/GenBank/DDBJ databases">
        <authorList>
            <consortium name="DOE Joint Genome Institute"/>
            <person name="Kuo A."/>
            <person name="Miyauchi S."/>
            <person name="Kiss E."/>
            <person name="Drula E."/>
            <person name="Kohler A."/>
            <person name="Sanchez-Garcia M."/>
            <person name="Andreopoulos B."/>
            <person name="Barry K.W."/>
            <person name="Bonito G."/>
            <person name="Buee M."/>
            <person name="Carver A."/>
            <person name="Chen C."/>
            <person name="Cichocki N."/>
            <person name="Clum A."/>
            <person name="Culley D."/>
            <person name="Crous P.W."/>
            <person name="Fauchery L."/>
            <person name="Girlanda M."/>
            <person name="Hayes R."/>
            <person name="Keri Z."/>
            <person name="Labutti K."/>
            <person name="Lipzen A."/>
            <person name="Lombard V."/>
            <person name="Magnuson J."/>
            <person name="Maillard F."/>
            <person name="Morin E."/>
            <person name="Murat C."/>
            <person name="Nolan M."/>
            <person name="Ohm R."/>
            <person name="Pangilinan J."/>
            <person name="Pereira M."/>
            <person name="Perotto S."/>
            <person name="Peter M."/>
            <person name="Riley R."/>
            <person name="Sitrit Y."/>
            <person name="Stielow B."/>
            <person name="Szollosi G."/>
            <person name="Zifcakova L."/>
            <person name="Stursova M."/>
            <person name="Spatafora J.W."/>
            <person name="Tedersoo L."/>
            <person name="Vaario L.-M."/>
            <person name="Yamada A."/>
            <person name="Yan M."/>
            <person name="Wang P."/>
            <person name="Xu J."/>
            <person name="Bruns T."/>
            <person name="Baldrian P."/>
            <person name="Vilgalys R."/>
            <person name="Henrissat B."/>
            <person name="Grigoriev I.V."/>
            <person name="Hibbett D."/>
            <person name="Nagy L.G."/>
            <person name="Martin F.M."/>
        </authorList>
    </citation>
    <scope>NUCLEOTIDE SEQUENCE</scope>
    <source>
        <strain evidence="1">P2</strain>
    </source>
</reference>
<name>A0ACB6ZT63_THEGA</name>
<protein>
    <submittedName>
        <fullName evidence="1">Uncharacterized protein</fullName>
    </submittedName>
</protein>
<sequence length="292" mass="30856">MVYVPGISKTLSRRKGGGKGRGGKFGSSGSSSGKSIQKNTKGLPLGKTSTTTYGSGGGPVSTIRSGIFTGRTVGGGTRANIFGNRKYGSGYPGYPIGVVGYGFPFFFWPLAFGETYYYGAHYIHSDEYGSPDNSSRPGGPMVTSTYASSTQNTTFYLVTDTDTADAMVSILQQNCSSVLNPAVSNAPVPYDASDPNSPKPEETVQYYRSSSAALMLEGYNNTGQLSDDTSLPDTPLPTDIDTDLLTCLNETIGAALPLVDAANPTTWNFGVTGSAYTISSFWLLYYALSVIF</sequence>
<organism evidence="1 2">
    <name type="scientific">Thelephora ganbajun</name>
    <name type="common">Ganba fungus</name>
    <dbReference type="NCBI Taxonomy" id="370292"/>
    <lineage>
        <taxon>Eukaryota</taxon>
        <taxon>Fungi</taxon>
        <taxon>Dikarya</taxon>
        <taxon>Basidiomycota</taxon>
        <taxon>Agaricomycotina</taxon>
        <taxon>Agaricomycetes</taxon>
        <taxon>Thelephorales</taxon>
        <taxon>Thelephoraceae</taxon>
        <taxon>Thelephora</taxon>
    </lineage>
</organism>
<dbReference type="Proteomes" id="UP000886501">
    <property type="component" value="Unassembled WGS sequence"/>
</dbReference>
<dbReference type="EMBL" id="MU117967">
    <property type="protein sequence ID" value="KAF9652774.1"/>
    <property type="molecule type" value="Genomic_DNA"/>
</dbReference>
<keyword evidence="2" id="KW-1185">Reference proteome</keyword>
<reference evidence="1" key="2">
    <citation type="journal article" date="2020" name="Nat. Commun.">
        <title>Large-scale genome sequencing of mycorrhizal fungi provides insights into the early evolution of symbiotic traits.</title>
        <authorList>
            <person name="Miyauchi S."/>
            <person name="Kiss E."/>
            <person name="Kuo A."/>
            <person name="Drula E."/>
            <person name="Kohler A."/>
            <person name="Sanchez-Garcia M."/>
            <person name="Morin E."/>
            <person name="Andreopoulos B."/>
            <person name="Barry K.W."/>
            <person name="Bonito G."/>
            <person name="Buee M."/>
            <person name="Carver A."/>
            <person name="Chen C."/>
            <person name="Cichocki N."/>
            <person name="Clum A."/>
            <person name="Culley D."/>
            <person name="Crous P.W."/>
            <person name="Fauchery L."/>
            <person name="Girlanda M."/>
            <person name="Hayes R.D."/>
            <person name="Keri Z."/>
            <person name="LaButti K."/>
            <person name="Lipzen A."/>
            <person name="Lombard V."/>
            <person name="Magnuson J."/>
            <person name="Maillard F."/>
            <person name="Murat C."/>
            <person name="Nolan M."/>
            <person name="Ohm R.A."/>
            <person name="Pangilinan J."/>
            <person name="Pereira M.F."/>
            <person name="Perotto S."/>
            <person name="Peter M."/>
            <person name="Pfister S."/>
            <person name="Riley R."/>
            <person name="Sitrit Y."/>
            <person name="Stielow J.B."/>
            <person name="Szollosi G."/>
            <person name="Zifcakova L."/>
            <person name="Stursova M."/>
            <person name="Spatafora J.W."/>
            <person name="Tedersoo L."/>
            <person name="Vaario L.M."/>
            <person name="Yamada A."/>
            <person name="Yan M."/>
            <person name="Wang P."/>
            <person name="Xu J."/>
            <person name="Bruns T."/>
            <person name="Baldrian P."/>
            <person name="Vilgalys R."/>
            <person name="Dunand C."/>
            <person name="Henrissat B."/>
            <person name="Grigoriev I.V."/>
            <person name="Hibbett D."/>
            <person name="Nagy L.G."/>
            <person name="Martin F.M."/>
        </authorList>
    </citation>
    <scope>NUCLEOTIDE SEQUENCE</scope>
    <source>
        <strain evidence="1">P2</strain>
    </source>
</reference>
<comment type="caution">
    <text evidence="1">The sequence shown here is derived from an EMBL/GenBank/DDBJ whole genome shotgun (WGS) entry which is preliminary data.</text>
</comment>
<gene>
    <name evidence="1" type="ORF">BDM02DRAFT_2574042</name>
</gene>
<accession>A0ACB6ZT63</accession>
<evidence type="ECO:0000313" key="2">
    <source>
        <dbReference type="Proteomes" id="UP000886501"/>
    </source>
</evidence>
<proteinExistence type="predicted"/>